<dbReference type="PANTHER" id="PTHR35586:SF2">
    <property type="entry name" value="SLL1542 PROTEIN"/>
    <property type="match status" value="1"/>
</dbReference>
<dbReference type="AlphaFoldDB" id="A0A977PYF9"/>
<organism evidence="1">
    <name type="scientific">Woronichinia naegeliana WA131</name>
    <dbReference type="NCBI Taxonomy" id="2824559"/>
    <lineage>
        <taxon>Bacteria</taxon>
        <taxon>Bacillati</taxon>
        <taxon>Cyanobacteriota</taxon>
        <taxon>Cyanophyceae</taxon>
        <taxon>Synechococcales</taxon>
        <taxon>Coelosphaeriaceae</taxon>
        <taxon>Woronichinia</taxon>
    </lineage>
</organism>
<dbReference type="KEGG" id="wna:KA717_17175"/>
<sequence>MRTDTIFYQLFQLMPNLLSELLGKVGADYQFKSVEIKELSRRIDGVFLPKNNDTQQPIYFAEIQFQADERLYERLITETFLYLGQYRPEREWLCVALWLRQSIAVPIPRHYQALAEAGLLRLIYLEELDSNSLGTSVLSLVTVSEATVPERLQKVVTQLRTLTDERLQEQLIELVEKMLIYRFPDFSKEVLQAMFTDTDIKQTRFYREVFQEGRQEGRQEERQQLIARLQQRGFSVNEVAEMLALSREEVTQLWGNN</sequence>
<dbReference type="Pfam" id="PF11103">
    <property type="entry name" value="DUF2887"/>
    <property type="match status" value="1"/>
</dbReference>
<dbReference type="PANTHER" id="PTHR35586">
    <property type="entry name" value="SLL1691 PROTEIN"/>
    <property type="match status" value="1"/>
</dbReference>
<dbReference type="EMBL" id="CP073041">
    <property type="protein sequence ID" value="UXE64091.1"/>
    <property type="molecule type" value="Genomic_DNA"/>
</dbReference>
<proteinExistence type="predicted"/>
<dbReference type="NCBIfam" id="TIGR01784">
    <property type="entry name" value="T_den_put_tspse"/>
    <property type="match status" value="1"/>
</dbReference>
<evidence type="ECO:0000313" key="1">
    <source>
        <dbReference type="EMBL" id="UXE64091.1"/>
    </source>
</evidence>
<gene>
    <name evidence="1" type="ORF">KA717_17175</name>
</gene>
<protein>
    <submittedName>
        <fullName evidence="1">Rpn family recombination-promoting nuclease/putative transposase</fullName>
    </submittedName>
</protein>
<name>A0A977PYF9_9CYAN</name>
<reference evidence="1" key="1">
    <citation type="submission" date="2021-04" db="EMBL/GenBank/DDBJ databases">
        <title>Genome sequence of Woronichinia naegeliana from Washington state freshwater lake bloom.</title>
        <authorList>
            <person name="Dreher T.W."/>
        </authorList>
    </citation>
    <scope>NUCLEOTIDE SEQUENCE</scope>
    <source>
        <strain evidence="1">WA131</strain>
    </source>
</reference>
<dbReference type="Proteomes" id="UP001065613">
    <property type="component" value="Chromosome"/>
</dbReference>
<accession>A0A977PYF9</accession>
<dbReference type="InterPro" id="IPR010106">
    <property type="entry name" value="RpnA"/>
</dbReference>
<dbReference type="InterPro" id="IPR022573">
    <property type="entry name" value="DUF2887"/>
</dbReference>